<feature type="transmembrane region" description="Helical" evidence="1">
    <location>
        <begin position="196"/>
        <end position="214"/>
    </location>
</feature>
<sequence>MIWIVLIVSLPGLLYMGVQIRKGYKLVYEGSHPKRSQATPSIPQEAVQRRFSFVSRDGLQLAAIEYRPIPPVKGTVIACHYLGGSKTSIYPYLEPLLRHGYRVVAFDYPNHGESQNRKRNRYTLEDDMRRFLLRLQELQIPGPYATMGFSMGATIAISALDHLPEIRAVIVDSGPLLFVRDYFHYLIQNKKIKNRIAQASFLFLYLYVAGFLSMSQRMRKRLAGLRGIPILFIQSRRDRIIPYKNAELAYALCQSENAQFLVVDKAHHLTNRVVLGETYDLTVLRFLDKWMNNNEKTSHS</sequence>
<dbReference type="Pfam" id="PF00561">
    <property type="entry name" value="Abhydrolase_1"/>
    <property type="match status" value="1"/>
</dbReference>
<name>A0A926DS24_9FIRM</name>
<dbReference type="InterPro" id="IPR029058">
    <property type="entry name" value="AB_hydrolase_fold"/>
</dbReference>
<proteinExistence type="predicted"/>
<evidence type="ECO:0000259" key="2">
    <source>
        <dbReference type="Pfam" id="PF00561"/>
    </source>
</evidence>
<dbReference type="Proteomes" id="UP000657006">
    <property type="component" value="Unassembled WGS sequence"/>
</dbReference>
<keyword evidence="4" id="KW-1185">Reference proteome</keyword>
<dbReference type="PANTHER" id="PTHR43689:SF8">
    <property type="entry name" value="ALPHA_BETA-HYDROLASES SUPERFAMILY PROTEIN"/>
    <property type="match status" value="1"/>
</dbReference>
<dbReference type="GO" id="GO:0016787">
    <property type="term" value="F:hydrolase activity"/>
    <property type="evidence" value="ECO:0007669"/>
    <property type="project" value="UniProtKB-KW"/>
</dbReference>
<keyword evidence="1" id="KW-1133">Transmembrane helix</keyword>
<dbReference type="PANTHER" id="PTHR43689">
    <property type="entry name" value="HYDROLASE"/>
    <property type="match status" value="1"/>
</dbReference>
<keyword evidence="3" id="KW-0378">Hydrolase</keyword>
<feature type="domain" description="AB hydrolase-1" evidence="2">
    <location>
        <begin position="75"/>
        <end position="180"/>
    </location>
</feature>
<comment type="caution">
    <text evidence="3">The sequence shown here is derived from an EMBL/GenBank/DDBJ whole genome shotgun (WGS) entry which is preliminary data.</text>
</comment>
<dbReference type="InterPro" id="IPR000073">
    <property type="entry name" value="AB_hydrolase_1"/>
</dbReference>
<evidence type="ECO:0000313" key="4">
    <source>
        <dbReference type="Proteomes" id="UP000657006"/>
    </source>
</evidence>
<dbReference type="AlphaFoldDB" id="A0A926DS24"/>
<accession>A0A926DS24</accession>
<dbReference type="Gene3D" id="3.40.50.1820">
    <property type="entry name" value="alpha/beta hydrolase"/>
    <property type="match status" value="1"/>
</dbReference>
<dbReference type="RefSeq" id="WP_177719283.1">
    <property type="nucleotide sequence ID" value="NZ_JACRSQ010000004.1"/>
</dbReference>
<organism evidence="3 4">
    <name type="scientific">Bianquea renquensis</name>
    <dbReference type="NCBI Taxonomy" id="2763661"/>
    <lineage>
        <taxon>Bacteria</taxon>
        <taxon>Bacillati</taxon>
        <taxon>Bacillota</taxon>
        <taxon>Clostridia</taxon>
        <taxon>Eubacteriales</taxon>
        <taxon>Bianqueaceae</taxon>
        <taxon>Bianquea</taxon>
    </lineage>
</organism>
<evidence type="ECO:0000313" key="3">
    <source>
        <dbReference type="EMBL" id="MBC8542752.1"/>
    </source>
</evidence>
<protein>
    <submittedName>
        <fullName evidence="3">Alpha/beta fold hydrolase</fullName>
    </submittedName>
</protein>
<dbReference type="SUPFAM" id="SSF53474">
    <property type="entry name" value="alpha/beta-Hydrolases"/>
    <property type="match status" value="1"/>
</dbReference>
<keyword evidence="1" id="KW-0812">Transmembrane</keyword>
<reference evidence="3" key="1">
    <citation type="submission" date="2020-08" db="EMBL/GenBank/DDBJ databases">
        <title>Genome public.</title>
        <authorList>
            <person name="Liu C."/>
            <person name="Sun Q."/>
        </authorList>
    </citation>
    <scope>NUCLEOTIDE SEQUENCE</scope>
    <source>
        <strain evidence="3">NSJ-32</strain>
    </source>
</reference>
<gene>
    <name evidence="3" type="ORF">H8730_04220</name>
</gene>
<evidence type="ECO:0000256" key="1">
    <source>
        <dbReference type="SAM" id="Phobius"/>
    </source>
</evidence>
<keyword evidence="1" id="KW-0472">Membrane</keyword>
<dbReference type="EMBL" id="JACRSQ010000004">
    <property type="protein sequence ID" value="MBC8542752.1"/>
    <property type="molecule type" value="Genomic_DNA"/>
</dbReference>